<organism evidence="2 3">
    <name type="scientific">Vibrio viridaestus</name>
    <dbReference type="NCBI Taxonomy" id="2487322"/>
    <lineage>
        <taxon>Bacteria</taxon>
        <taxon>Pseudomonadati</taxon>
        <taxon>Pseudomonadota</taxon>
        <taxon>Gammaproteobacteria</taxon>
        <taxon>Vibrionales</taxon>
        <taxon>Vibrionaceae</taxon>
        <taxon>Vibrio</taxon>
    </lineage>
</organism>
<protein>
    <submittedName>
        <fullName evidence="2">DUF4123 domain-containing protein</fullName>
    </submittedName>
</protein>
<feature type="domain" description="DUF4123" evidence="1">
    <location>
        <begin position="10"/>
        <end position="127"/>
    </location>
</feature>
<gene>
    <name evidence="2" type="ORF">EES38_10285</name>
</gene>
<dbReference type="InterPro" id="IPR025391">
    <property type="entry name" value="DUF4123"/>
</dbReference>
<keyword evidence="3" id="KW-1185">Reference proteome</keyword>
<proteinExistence type="predicted"/>
<evidence type="ECO:0000313" key="2">
    <source>
        <dbReference type="EMBL" id="RQW63625.1"/>
    </source>
</evidence>
<reference evidence="2 3" key="1">
    <citation type="submission" date="2018-11" db="EMBL/GenBank/DDBJ databases">
        <title>Vibrio LJC006 sp. nov., isolated from seawater during the bloom of the enteromorpha.</title>
        <authorList>
            <person name="Liang J."/>
        </authorList>
    </citation>
    <scope>NUCLEOTIDE SEQUENCE [LARGE SCALE GENOMIC DNA]</scope>
    <source>
        <strain evidence="2 3">LJC006</strain>
    </source>
</reference>
<dbReference type="EMBL" id="RJVQ01000003">
    <property type="protein sequence ID" value="RQW63625.1"/>
    <property type="molecule type" value="Genomic_DNA"/>
</dbReference>
<accession>A0A3N9TJ94</accession>
<evidence type="ECO:0000259" key="1">
    <source>
        <dbReference type="Pfam" id="PF13503"/>
    </source>
</evidence>
<dbReference type="RefSeq" id="WP_124937088.1">
    <property type="nucleotide sequence ID" value="NZ_RJVQ01000003.1"/>
</dbReference>
<name>A0A3N9TJ94_9VIBR</name>
<comment type="caution">
    <text evidence="2">The sequence shown here is derived from an EMBL/GenBank/DDBJ whole genome shotgun (WGS) entry which is preliminary data.</text>
</comment>
<dbReference type="Pfam" id="PF13503">
    <property type="entry name" value="DUF4123"/>
    <property type="match status" value="1"/>
</dbReference>
<dbReference type="OrthoDB" id="955748at2"/>
<dbReference type="Proteomes" id="UP000281112">
    <property type="component" value="Unassembled WGS sequence"/>
</dbReference>
<sequence length="235" mass="28168">MRDLNSDLNWYVILNSTSDCNPQNEFYQRNGTRVHQIWKGTPYAEWNDLMPLIAQVDREHEFLSWALESQDDWGMLVGSKHDLEDVLAHFRSLTQVWVPSDTHAFFRFYDPDFGIRIARYCNDSQRAELMGPTCEWVSKGQRVINLFPADTVQEKEFPWWNVPKEVMDRYTLEDKTTFITNCIKWLKENHADLYFYFPQRTIEAKVEHLVRRYTKTKNMTINEYIFQALSLEVYR</sequence>
<dbReference type="AlphaFoldDB" id="A0A3N9TJ94"/>
<evidence type="ECO:0000313" key="3">
    <source>
        <dbReference type="Proteomes" id="UP000281112"/>
    </source>
</evidence>